<proteinExistence type="predicted"/>
<dbReference type="PROSITE" id="PS51007">
    <property type="entry name" value="CYTC"/>
    <property type="match status" value="1"/>
</dbReference>
<evidence type="ECO:0000313" key="10">
    <source>
        <dbReference type="Proteomes" id="UP000199648"/>
    </source>
</evidence>
<keyword evidence="3 6" id="KW-0479">Metal-binding</keyword>
<gene>
    <name evidence="9" type="ORF">SAMN03097708_02180</name>
</gene>
<keyword evidence="5 6" id="KW-0408">Iron</keyword>
<keyword evidence="4" id="KW-0249">Electron transport</keyword>
<feature type="chain" id="PRO_5011648842" evidence="7">
    <location>
        <begin position="24"/>
        <end position="157"/>
    </location>
</feature>
<evidence type="ECO:0000256" key="4">
    <source>
        <dbReference type="ARBA" id="ARBA00022982"/>
    </source>
</evidence>
<reference evidence="9 10" key="1">
    <citation type="submission" date="2016-10" db="EMBL/GenBank/DDBJ databases">
        <authorList>
            <person name="de Groot N.N."/>
        </authorList>
    </citation>
    <scope>NUCLEOTIDE SEQUENCE [LARGE SCALE GENOMIC DNA]</scope>
    <source>
        <strain evidence="9 10">HLD2</strain>
    </source>
</reference>
<name>A0A1G5QJF2_9GAMM</name>
<keyword evidence="10" id="KW-1185">Reference proteome</keyword>
<feature type="signal peptide" evidence="7">
    <location>
        <begin position="1"/>
        <end position="23"/>
    </location>
</feature>
<keyword evidence="1" id="KW-0813">Transport</keyword>
<protein>
    <submittedName>
        <fullName evidence="9">Cytochrome C oxidase, cbb3-type, subunit III</fullName>
    </submittedName>
</protein>
<dbReference type="EMBL" id="FMWD01000006">
    <property type="protein sequence ID" value="SCZ61680.1"/>
    <property type="molecule type" value="Genomic_DNA"/>
</dbReference>
<evidence type="ECO:0000256" key="6">
    <source>
        <dbReference type="PROSITE-ProRule" id="PRU00433"/>
    </source>
</evidence>
<dbReference type="PANTHER" id="PTHR35008">
    <property type="entry name" value="BLL4482 PROTEIN-RELATED"/>
    <property type="match status" value="1"/>
</dbReference>
<sequence length="157" mass="17409">MHYPYSIAIVSLALLLSACSSETETGTSLASGEAVDAPVRDIDFSRVARGGNLYQQNCASCHGVDGEGAPNWRERDVQGFFPAPPLNGTGHTWHHPRRMLQHVIKNGSPGGGQMPAWQGRLSDEEIDSIIDWFQSRWPDEVYAAWQEMETRSRQAAR</sequence>
<evidence type="ECO:0000256" key="2">
    <source>
        <dbReference type="ARBA" id="ARBA00022617"/>
    </source>
</evidence>
<organism evidence="9 10">
    <name type="scientific">Thiohalomonas denitrificans</name>
    <dbReference type="NCBI Taxonomy" id="415747"/>
    <lineage>
        <taxon>Bacteria</taxon>
        <taxon>Pseudomonadati</taxon>
        <taxon>Pseudomonadota</taxon>
        <taxon>Gammaproteobacteria</taxon>
        <taxon>Thiohalomonadales</taxon>
        <taxon>Thiohalomonadaceae</taxon>
        <taxon>Thiohalomonas</taxon>
    </lineage>
</organism>
<evidence type="ECO:0000256" key="5">
    <source>
        <dbReference type="ARBA" id="ARBA00023004"/>
    </source>
</evidence>
<dbReference type="Gene3D" id="1.10.760.10">
    <property type="entry name" value="Cytochrome c-like domain"/>
    <property type="match status" value="1"/>
</dbReference>
<dbReference type="SUPFAM" id="SSF46626">
    <property type="entry name" value="Cytochrome c"/>
    <property type="match status" value="1"/>
</dbReference>
<evidence type="ECO:0000256" key="3">
    <source>
        <dbReference type="ARBA" id="ARBA00022723"/>
    </source>
</evidence>
<evidence type="ECO:0000259" key="8">
    <source>
        <dbReference type="PROSITE" id="PS51007"/>
    </source>
</evidence>
<dbReference type="Proteomes" id="UP000199648">
    <property type="component" value="Unassembled WGS sequence"/>
</dbReference>
<feature type="domain" description="Cytochrome c" evidence="8">
    <location>
        <begin position="45"/>
        <end position="137"/>
    </location>
</feature>
<dbReference type="GO" id="GO:0009055">
    <property type="term" value="F:electron transfer activity"/>
    <property type="evidence" value="ECO:0007669"/>
    <property type="project" value="InterPro"/>
</dbReference>
<dbReference type="STRING" id="415747.SAMN03097708_02180"/>
<keyword evidence="7" id="KW-0732">Signal</keyword>
<dbReference type="InterPro" id="IPR036909">
    <property type="entry name" value="Cyt_c-like_dom_sf"/>
</dbReference>
<evidence type="ECO:0000313" key="9">
    <source>
        <dbReference type="EMBL" id="SCZ61680.1"/>
    </source>
</evidence>
<dbReference type="InterPro" id="IPR009056">
    <property type="entry name" value="Cyt_c-like_dom"/>
</dbReference>
<dbReference type="InterPro" id="IPR051459">
    <property type="entry name" value="Cytochrome_c-type_DH"/>
</dbReference>
<dbReference type="GO" id="GO:0005506">
    <property type="term" value="F:iron ion binding"/>
    <property type="evidence" value="ECO:0007669"/>
    <property type="project" value="InterPro"/>
</dbReference>
<accession>A0A1G5QJF2</accession>
<evidence type="ECO:0000256" key="7">
    <source>
        <dbReference type="SAM" id="SignalP"/>
    </source>
</evidence>
<dbReference type="PRINTS" id="PR00605">
    <property type="entry name" value="CYTCHROMECIC"/>
</dbReference>
<evidence type="ECO:0000256" key="1">
    <source>
        <dbReference type="ARBA" id="ARBA00022448"/>
    </source>
</evidence>
<dbReference type="GO" id="GO:0020037">
    <property type="term" value="F:heme binding"/>
    <property type="evidence" value="ECO:0007669"/>
    <property type="project" value="InterPro"/>
</dbReference>
<keyword evidence="2 6" id="KW-0349">Heme</keyword>
<dbReference type="AlphaFoldDB" id="A0A1G5QJF2"/>
<dbReference type="InterPro" id="IPR008168">
    <property type="entry name" value="Cyt_C_IC"/>
</dbReference>
<dbReference type="Pfam" id="PF13442">
    <property type="entry name" value="Cytochrome_CBB3"/>
    <property type="match status" value="1"/>
</dbReference>
<dbReference type="PANTHER" id="PTHR35008:SF4">
    <property type="entry name" value="BLL4482 PROTEIN"/>
    <property type="match status" value="1"/>
</dbReference>
<dbReference type="RefSeq" id="WP_092996720.1">
    <property type="nucleotide sequence ID" value="NZ_FMWD01000006.1"/>
</dbReference>